<dbReference type="AlphaFoldDB" id="A0A7K1VA80"/>
<dbReference type="EMBL" id="WRPP01000013">
    <property type="protein sequence ID" value="MVU83467.1"/>
    <property type="molecule type" value="Genomic_DNA"/>
</dbReference>
<evidence type="ECO:0000313" key="1">
    <source>
        <dbReference type="EMBL" id="MVU83467.1"/>
    </source>
</evidence>
<evidence type="ECO:0000313" key="2">
    <source>
        <dbReference type="Proteomes" id="UP000466794"/>
    </source>
</evidence>
<comment type="caution">
    <text evidence="1">The sequence shown here is derived from an EMBL/GenBank/DDBJ whole genome shotgun (WGS) entry which is preliminary data.</text>
</comment>
<reference evidence="1 2" key="1">
    <citation type="submission" date="2019-12" db="EMBL/GenBank/DDBJ databases">
        <title>Nocardia sp. nov. ET3-3 isolated from soil.</title>
        <authorList>
            <person name="Kanchanasin P."/>
            <person name="Tanasupawat S."/>
            <person name="Yuki M."/>
            <person name="Kudo T."/>
        </authorList>
    </citation>
    <scope>NUCLEOTIDE SEQUENCE [LARGE SCALE GENOMIC DNA]</scope>
    <source>
        <strain evidence="1 2">ET3-3</strain>
    </source>
</reference>
<proteinExistence type="predicted"/>
<dbReference type="Proteomes" id="UP000466794">
    <property type="component" value="Unassembled WGS sequence"/>
</dbReference>
<gene>
    <name evidence="1" type="ORF">GPX89_40300</name>
</gene>
<protein>
    <submittedName>
        <fullName evidence="1">Uncharacterized protein</fullName>
    </submittedName>
</protein>
<organism evidence="1 2">
    <name type="scientific">Nocardia terrae</name>
    <dbReference type="NCBI Taxonomy" id="2675851"/>
    <lineage>
        <taxon>Bacteria</taxon>
        <taxon>Bacillati</taxon>
        <taxon>Actinomycetota</taxon>
        <taxon>Actinomycetes</taxon>
        <taxon>Mycobacteriales</taxon>
        <taxon>Nocardiaceae</taxon>
        <taxon>Nocardia</taxon>
    </lineage>
</organism>
<keyword evidence="2" id="KW-1185">Reference proteome</keyword>
<sequence>MNRLSVNRNPIRADRAMKVLTHVSHCKIMHRSKPLAVTNGVGLKEKAEKLEKLGYEILVPWQPANMTGSYVCWVRKRIVLNFGD</sequence>
<accession>A0A7K1VA80</accession>
<name>A0A7K1VA80_9NOCA</name>
<dbReference type="RefSeq" id="WP_157393047.1">
    <property type="nucleotide sequence ID" value="NZ_WRPP01000013.1"/>
</dbReference>